<evidence type="ECO:0000313" key="2">
    <source>
        <dbReference type="Proteomes" id="UP000057389"/>
    </source>
</evidence>
<name>A0A120DH63_9VIBR</name>
<dbReference type="AlphaFoldDB" id="A0A120DH63"/>
<dbReference type="EMBL" id="LMXU01000008">
    <property type="protein sequence ID" value="KWU01956.1"/>
    <property type="molecule type" value="Genomic_DNA"/>
</dbReference>
<keyword evidence="2" id="KW-1185">Reference proteome</keyword>
<sequence>MLTKHFYHRRGKPFTNAPLNIIFINPTNIRAIKPKSKRLPEHKKATNNIRPRVFRGLSPQLILINVKDTCKTLIEIFIQWHIVHW</sequence>
<evidence type="ECO:0000313" key="1">
    <source>
        <dbReference type="EMBL" id="KWU01956.1"/>
    </source>
</evidence>
<comment type="caution">
    <text evidence="1">The sequence shown here is derived from an EMBL/GenBank/DDBJ whole genome shotgun (WGS) entry which is preliminary data.</text>
</comment>
<organism evidence="1 2">
    <name type="scientific">Vibrio toranzoniae</name>
    <dbReference type="NCBI Taxonomy" id="1194427"/>
    <lineage>
        <taxon>Bacteria</taxon>
        <taxon>Pseudomonadati</taxon>
        <taxon>Pseudomonadota</taxon>
        <taxon>Gammaproteobacteria</taxon>
        <taxon>Vibrionales</taxon>
        <taxon>Vibrionaceae</taxon>
        <taxon>Vibrio</taxon>
    </lineage>
</organism>
<dbReference type="Proteomes" id="UP000057389">
    <property type="component" value="Unassembled WGS sequence"/>
</dbReference>
<reference evidence="1 2" key="1">
    <citation type="submission" date="2015-11" db="EMBL/GenBank/DDBJ databases">
        <title>Draft WGS of Vibrio toranzoniae.</title>
        <authorList>
            <person name="Lasa A."/>
            <person name="Romalde J.L."/>
        </authorList>
    </citation>
    <scope>NUCLEOTIDE SEQUENCE [LARGE SCALE GENOMIC DNA]</scope>
    <source>
        <strain evidence="1 2">Vb 10.8</strain>
    </source>
</reference>
<accession>A0A120DH63</accession>
<proteinExistence type="predicted"/>
<protein>
    <submittedName>
        <fullName evidence="1">Uncharacterized protein</fullName>
    </submittedName>
</protein>
<gene>
    <name evidence="1" type="ORF">APQ14_03900</name>
</gene>